<dbReference type="AlphaFoldDB" id="A0AA51GGU0"/>
<sequence>MDILKIECEMQVVLDSCISYLKKFKFLKNKLSTDLLADLTVTVDCKKFKLSKLAILNLDENGSVLVTLNHKTNLPKVLVSLKKVLEGFNLWAKDQFTLVCQQPELTYNYKKEVIGLTKTYIEGCKLRIRGIRRVWKKDMEGSTKSKDVVKRNNLKLQKLTESAIDKIITAFNNAEREFSKN</sequence>
<accession>A0AA51GGU0</accession>
<dbReference type="Gene3D" id="1.10.132.20">
    <property type="entry name" value="Ribosome-recycling factor"/>
    <property type="match status" value="1"/>
</dbReference>
<gene>
    <name evidence="2" type="ORF">QTO32_00040</name>
</gene>
<reference evidence="2" key="1">
    <citation type="journal article" date="2021" name="Front. Microbiol.">
        <title>Genome Analysis of a Verrucomicrobial Endosymbiont With a Tiny Genome Discovered in an Antarctic Lake.</title>
        <authorList>
            <person name="Williams T.J."/>
            <person name="Allen M.A."/>
            <person name="Ivanova N."/>
            <person name="Huntemann M."/>
            <person name="Haque S."/>
            <person name="Hancock A.M."/>
            <person name="Brazendale S."/>
            <person name="Cavicchioli R."/>
        </authorList>
    </citation>
    <scope>NUCLEOTIDE SEQUENCE</scope>
    <source>
        <strain evidence="2">MAG_Ga0307966_1000010</strain>
    </source>
</reference>
<reference evidence="2" key="2">
    <citation type="submission" date="2023-06" db="EMBL/GenBank/DDBJ databases">
        <authorList>
            <person name="Williams T.J."/>
            <person name="Allen M.A."/>
            <person name="Ivanova N."/>
            <person name="Huntemann M."/>
            <person name="Haque S."/>
            <person name="Hancock A.M."/>
            <person name="Brazendale S."/>
            <person name="Cavicchioli R."/>
        </authorList>
    </citation>
    <scope>NUCLEOTIDE SEQUENCE</scope>
    <source>
        <strain evidence="2">MAG_Ga0307966_1000010</strain>
    </source>
</reference>
<dbReference type="EMBL" id="CP128385">
    <property type="protein sequence ID" value="WMI30478.1"/>
    <property type="molecule type" value="Genomic_DNA"/>
</dbReference>
<name>A0AA51GGU0_9BACT</name>
<feature type="domain" description="Ribosome recycling factor" evidence="1">
    <location>
        <begin position="29"/>
        <end position="177"/>
    </location>
</feature>
<dbReference type="Pfam" id="PF01765">
    <property type="entry name" value="RRF"/>
    <property type="match status" value="1"/>
</dbReference>
<dbReference type="InterPro" id="IPR036191">
    <property type="entry name" value="RRF_sf"/>
</dbReference>
<dbReference type="SUPFAM" id="SSF55194">
    <property type="entry name" value="Ribosome recycling factor, RRF"/>
    <property type="match status" value="1"/>
</dbReference>
<dbReference type="Proteomes" id="UP001238843">
    <property type="component" value="Chromosome"/>
</dbReference>
<evidence type="ECO:0000259" key="1">
    <source>
        <dbReference type="Pfam" id="PF01765"/>
    </source>
</evidence>
<dbReference type="InterPro" id="IPR023584">
    <property type="entry name" value="Ribosome_recyc_fac_dom"/>
</dbReference>
<protein>
    <submittedName>
        <fullName evidence="2">Ribosome recycling factor</fullName>
    </submittedName>
</protein>
<dbReference type="Gene3D" id="3.30.1360.40">
    <property type="match status" value="1"/>
</dbReference>
<organism evidence="2">
    <name type="scientific">Candidatus Organicella extenuata</name>
    <dbReference type="NCBI Taxonomy" id="2841811"/>
    <lineage>
        <taxon>Bacteria</taxon>
        <taxon>Pseudomonadati</taxon>
        <taxon>Verrucomicrobiota</taxon>
        <taxon>Candidatus Organicella</taxon>
    </lineage>
</organism>
<evidence type="ECO:0000313" key="2">
    <source>
        <dbReference type="EMBL" id="WMI30478.1"/>
    </source>
</evidence>
<proteinExistence type="predicted"/>